<evidence type="ECO:0000256" key="1">
    <source>
        <dbReference type="ARBA" id="ARBA00008416"/>
    </source>
</evidence>
<dbReference type="InterPro" id="IPR003829">
    <property type="entry name" value="Pirin_N_dom"/>
</dbReference>
<dbReference type="SUPFAM" id="SSF51182">
    <property type="entry name" value="RmlC-like cupins"/>
    <property type="match status" value="1"/>
</dbReference>
<comment type="cofactor">
    <cofactor evidence="2">
        <name>Fe cation</name>
        <dbReference type="ChEBI" id="CHEBI:24875"/>
    </cofactor>
    <text evidence="2">Binds 1 Fe cation per subunit.</text>
</comment>
<dbReference type="Pfam" id="PF02678">
    <property type="entry name" value="Pirin"/>
    <property type="match status" value="1"/>
</dbReference>
<feature type="domain" description="Pirin N-terminal" evidence="5">
    <location>
        <begin position="52"/>
        <end position="148"/>
    </location>
</feature>
<protein>
    <submittedName>
        <fullName evidence="7">Pirin family protein</fullName>
    </submittedName>
</protein>
<keyword evidence="2" id="KW-0479">Metal-binding</keyword>
<keyword evidence="2" id="KW-0408">Iron</keyword>
<dbReference type="PANTHER" id="PTHR43594:SF1">
    <property type="entry name" value="QUERCETIN 2,3-DIOXYGENASE PA2418-RELATED"/>
    <property type="match status" value="1"/>
</dbReference>
<feature type="binding site" evidence="2">
    <location>
        <position position="128"/>
    </location>
    <ligand>
        <name>Fe cation</name>
        <dbReference type="ChEBI" id="CHEBI:24875"/>
    </ligand>
</feature>
<comment type="caution">
    <text evidence="7">The sequence shown here is derived from an EMBL/GenBank/DDBJ whole genome shotgun (WGS) entry which is preliminary data.</text>
</comment>
<keyword evidence="8" id="KW-1185">Reference proteome</keyword>
<dbReference type="InterPro" id="IPR012093">
    <property type="entry name" value="Pirin"/>
</dbReference>
<feature type="binding site" evidence="2">
    <location>
        <position position="82"/>
    </location>
    <ligand>
        <name>Fe cation</name>
        <dbReference type="ChEBI" id="CHEBI:24875"/>
    </ligand>
</feature>
<dbReference type="InterPro" id="IPR053186">
    <property type="entry name" value="QDO-related"/>
</dbReference>
<dbReference type="PANTHER" id="PTHR43594">
    <property type="entry name" value="QUERCETIN 2,3-DIOXYGENASE"/>
    <property type="match status" value="1"/>
</dbReference>
<dbReference type="AlphaFoldDB" id="A0A848LMN2"/>
<feature type="domain" description="Pirin C-terminal" evidence="6">
    <location>
        <begin position="206"/>
        <end position="306"/>
    </location>
</feature>
<evidence type="ECO:0000256" key="3">
    <source>
        <dbReference type="RuleBase" id="RU003457"/>
    </source>
</evidence>
<dbReference type="CDD" id="cd02247">
    <property type="entry name" value="cupin_pirin_C"/>
    <property type="match status" value="1"/>
</dbReference>
<dbReference type="InterPro" id="IPR014710">
    <property type="entry name" value="RmlC-like_jellyroll"/>
</dbReference>
<name>A0A848LMN2_9BACT</name>
<dbReference type="CDD" id="cd02909">
    <property type="entry name" value="cupin_pirin_N"/>
    <property type="match status" value="1"/>
</dbReference>
<dbReference type="Proteomes" id="UP000518300">
    <property type="component" value="Unassembled WGS sequence"/>
</dbReference>
<dbReference type="GO" id="GO:0046872">
    <property type="term" value="F:metal ion binding"/>
    <property type="evidence" value="ECO:0007669"/>
    <property type="project" value="UniProtKB-KW"/>
</dbReference>
<evidence type="ECO:0000256" key="4">
    <source>
        <dbReference type="SAM" id="MobiDB-lite"/>
    </source>
</evidence>
<proteinExistence type="inferred from homology"/>
<evidence type="ECO:0000256" key="2">
    <source>
        <dbReference type="PIRSR" id="PIRSR006232-1"/>
    </source>
</evidence>
<dbReference type="Gene3D" id="2.60.120.10">
    <property type="entry name" value="Jelly Rolls"/>
    <property type="match status" value="2"/>
</dbReference>
<evidence type="ECO:0000259" key="6">
    <source>
        <dbReference type="Pfam" id="PF05726"/>
    </source>
</evidence>
<reference evidence="7 8" key="1">
    <citation type="submission" date="2020-04" db="EMBL/GenBank/DDBJ databases">
        <title>Draft genome of Pyxidicoccus fallax type strain.</title>
        <authorList>
            <person name="Whitworth D.E."/>
        </authorList>
    </citation>
    <scope>NUCLEOTIDE SEQUENCE [LARGE SCALE GENOMIC DNA]</scope>
    <source>
        <strain evidence="7 8">DSM 14698</strain>
    </source>
</reference>
<feature type="compositionally biased region" description="Polar residues" evidence="4">
    <location>
        <begin position="1"/>
        <end position="16"/>
    </location>
</feature>
<evidence type="ECO:0000259" key="5">
    <source>
        <dbReference type="Pfam" id="PF02678"/>
    </source>
</evidence>
<dbReference type="InterPro" id="IPR011051">
    <property type="entry name" value="RmlC_Cupin_sf"/>
</dbReference>
<dbReference type="EMBL" id="JABBJJ010000162">
    <property type="protein sequence ID" value="NMO18949.1"/>
    <property type="molecule type" value="Genomic_DNA"/>
</dbReference>
<evidence type="ECO:0000313" key="8">
    <source>
        <dbReference type="Proteomes" id="UP000518300"/>
    </source>
</evidence>
<organism evidence="7 8">
    <name type="scientific">Pyxidicoccus fallax</name>
    <dbReference type="NCBI Taxonomy" id="394095"/>
    <lineage>
        <taxon>Bacteria</taxon>
        <taxon>Pseudomonadati</taxon>
        <taxon>Myxococcota</taxon>
        <taxon>Myxococcia</taxon>
        <taxon>Myxococcales</taxon>
        <taxon>Cystobacterineae</taxon>
        <taxon>Myxococcaceae</taxon>
        <taxon>Pyxidicoccus</taxon>
    </lineage>
</organism>
<gene>
    <name evidence="7" type="ORF">HG543_29390</name>
</gene>
<dbReference type="InterPro" id="IPR008778">
    <property type="entry name" value="Pirin_C_dom"/>
</dbReference>
<feature type="binding site" evidence="2">
    <location>
        <position position="126"/>
    </location>
    <ligand>
        <name>Fe cation</name>
        <dbReference type="ChEBI" id="CHEBI:24875"/>
    </ligand>
</feature>
<accession>A0A848LMN2</accession>
<evidence type="ECO:0000313" key="7">
    <source>
        <dbReference type="EMBL" id="NMO18949.1"/>
    </source>
</evidence>
<dbReference type="Pfam" id="PF05726">
    <property type="entry name" value="Pirin_C"/>
    <property type="match status" value="1"/>
</dbReference>
<comment type="similarity">
    <text evidence="1 3">Belongs to the pirin family.</text>
</comment>
<sequence>MTTTTHAIPSSVSTRSLPRARPLESVHGGGPLHWVGDGFRVNTLVPSRNLPQERVSPFLLLDYHPRYEYPALAKGQRGVGWHPHRGFETVTLAFEGSVAHRDTAGHAGVIGPGDVQWMTAASGILHEEYHEQGFSRRGGAFHMLQLWVNLTRAKKMDAPGYQPITAEQIPVVPIGGEDNTSRVRVIAGAFRDARGPARTFTPITLLDVRLSAGTALEVPVPSHHNALVLVAGGRVSTDGDSLAAGSLAVYANEGEHLALRAEEDAHLIVLAGEPIREPIVHVGPFVMNSEREILQAIHDFEAGRFGEVPADEAPRS</sequence>
<feature type="binding site" evidence="2">
    <location>
        <position position="84"/>
    </location>
    <ligand>
        <name>Fe cation</name>
        <dbReference type="ChEBI" id="CHEBI:24875"/>
    </ligand>
</feature>
<dbReference type="PIRSF" id="PIRSF006232">
    <property type="entry name" value="Pirin"/>
    <property type="match status" value="1"/>
</dbReference>
<feature type="region of interest" description="Disordered" evidence="4">
    <location>
        <begin position="1"/>
        <end position="23"/>
    </location>
</feature>